<name>A0A5J4TNP4_9EUKA</name>
<feature type="non-terminal residue" evidence="1">
    <location>
        <position position="243"/>
    </location>
</feature>
<organism evidence="1 2">
    <name type="scientific">Streblomastix strix</name>
    <dbReference type="NCBI Taxonomy" id="222440"/>
    <lineage>
        <taxon>Eukaryota</taxon>
        <taxon>Metamonada</taxon>
        <taxon>Preaxostyla</taxon>
        <taxon>Oxymonadida</taxon>
        <taxon>Streblomastigidae</taxon>
        <taxon>Streblomastix</taxon>
    </lineage>
</organism>
<protein>
    <submittedName>
        <fullName evidence="1">Uncharacterized protein</fullName>
    </submittedName>
</protein>
<dbReference type="Proteomes" id="UP000324800">
    <property type="component" value="Unassembled WGS sequence"/>
</dbReference>
<dbReference type="EMBL" id="SNRW01027507">
    <property type="protein sequence ID" value="KAA6360044.1"/>
    <property type="molecule type" value="Genomic_DNA"/>
</dbReference>
<proteinExistence type="predicted"/>
<dbReference type="AlphaFoldDB" id="A0A5J4TNP4"/>
<comment type="caution">
    <text evidence="1">The sequence shown here is derived from an EMBL/GenBank/DDBJ whole genome shotgun (WGS) entry which is preliminary data.</text>
</comment>
<evidence type="ECO:0000313" key="2">
    <source>
        <dbReference type="Proteomes" id="UP000324800"/>
    </source>
</evidence>
<gene>
    <name evidence="1" type="ORF">EZS28_044429</name>
</gene>
<reference evidence="1 2" key="1">
    <citation type="submission" date="2019-03" db="EMBL/GenBank/DDBJ databases">
        <title>Single cell metagenomics reveals metabolic interactions within the superorganism composed of flagellate Streblomastix strix and complex community of Bacteroidetes bacteria on its surface.</title>
        <authorList>
            <person name="Treitli S.C."/>
            <person name="Kolisko M."/>
            <person name="Husnik F."/>
            <person name="Keeling P."/>
            <person name="Hampl V."/>
        </authorList>
    </citation>
    <scope>NUCLEOTIDE SEQUENCE [LARGE SCALE GENOMIC DNA]</scope>
    <source>
        <strain evidence="1">ST1C</strain>
    </source>
</reference>
<sequence length="243" mass="27882">MVGARTGIRSIGQPISKTIKEFNKTEKQEFRLFANFDPPKFTAKTSVTTINEQLEMGDEIVKFLQFELQPTLQDIQLQLTPRQSVSEKMQTLKTKVFEAMSNVQVNEIDFWVTNILNEQNNKARRRDIQFPSLQYLTSIPVPDEILDSKCSFIDKILQSEQALALQNFRISEGMLAHMFEQQEDNLAIDILSQMIHNLMEAVRTHFARARNENGTNVNYFNLAAKSVNSHLNRETGSHMLGSQ</sequence>
<evidence type="ECO:0000313" key="1">
    <source>
        <dbReference type="EMBL" id="KAA6360044.1"/>
    </source>
</evidence>
<accession>A0A5J4TNP4</accession>